<feature type="transmembrane region" description="Helical" evidence="1">
    <location>
        <begin position="520"/>
        <end position="546"/>
    </location>
</feature>
<feature type="transmembrane region" description="Helical" evidence="1">
    <location>
        <begin position="690"/>
        <end position="712"/>
    </location>
</feature>
<feature type="transmembrane region" description="Helical" evidence="1">
    <location>
        <begin position="718"/>
        <end position="737"/>
    </location>
</feature>
<sequence>MQWILLTALSLAFVLSTVFLTQKWSNVRRTRRTSVILILICFLLNAAGTVVIEGIYKAGRPTFFYHLHSPGTVTLKFFISGCALAAVSLCVLIDLFETKIQKKQHSAQYFWVFSRIVTYSLLIASILELGLFNMRHYELIGSEKPGIVFERGSYWAQGFYFNRASQKFTSYPNNTYNVTIYPGRVKVRNILLNMDSGQPQTRIRVGYTDETFEFPIELQDHILDIHIPESYSIPLHTVGTTYMFQIQFPDVTPDRSVEFSIPSVAINQVVPLKISPIRFLLTAAMILLLFAFWPGSIFYGIRLNLRSIKQRTLILLVIIAFCGWFAWTTFSSYTGSDTSFTEQKSKLSQSYKQYTQLVDALLVPRYALLEKPEKDILNAERPYDKTYRDHYNIFYAWDTALYHGAYYVYFGVVPAVTVLLPWKRITGSDLELDYASLLFCCLGLVGIYGLYACIIRKAFPRIPFLLYLMGFIILVCTLNLTWCLRRGLVYELAICSGFCFIVWAVFLTCQAWDVRHFRNWFLAGGGLAAALAVGCRPTLLLVSILFPLLIIRGMKQDGKLLQPQHLWNLLSFAVPYALIGLLLMKYNYERFGSIFEFGIHYQLTEANESVTWIRTGIWGTTLAMLHYLWTPLKLSMDFPFFHLSEIQIPYNGFLLHAKETFGLFSFPICWLLLILGKFRNRLQSKGLWTICIYCLLIGVLLCAACSQFSVVTRYMVDFAWLFAFPAILALFCLYELFEEKGMKPWAEGAAVVCMAAGIAIFAVISVTGEDNWFQRINPVYFRQLAYQFEFWK</sequence>
<feature type="transmembrane region" description="Helical" evidence="1">
    <location>
        <begin position="36"/>
        <end position="56"/>
    </location>
</feature>
<evidence type="ECO:0000313" key="3">
    <source>
        <dbReference type="Proteomes" id="UP000053370"/>
    </source>
</evidence>
<dbReference type="Proteomes" id="UP000053370">
    <property type="component" value="Unassembled WGS sequence"/>
</dbReference>
<dbReference type="RefSeq" id="WP_062278927.1">
    <property type="nucleotide sequence ID" value="NZ_DF968180.1"/>
</dbReference>
<feature type="transmembrane region" description="Helical" evidence="1">
    <location>
        <begin position="108"/>
        <end position="132"/>
    </location>
</feature>
<feature type="transmembrane region" description="Helical" evidence="1">
    <location>
        <begin position="279"/>
        <end position="301"/>
    </location>
</feature>
<accession>A0A0K8PBI7</accession>
<feature type="transmembrane region" description="Helical" evidence="1">
    <location>
        <begin position="749"/>
        <end position="768"/>
    </location>
</feature>
<keyword evidence="3" id="KW-1185">Reference proteome</keyword>
<feature type="transmembrane region" description="Helical" evidence="1">
    <location>
        <begin position="404"/>
        <end position="422"/>
    </location>
</feature>
<organism evidence="2">
    <name type="scientific">Flexilinea flocculi</name>
    <dbReference type="NCBI Taxonomy" id="1678840"/>
    <lineage>
        <taxon>Bacteria</taxon>
        <taxon>Bacillati</taxon>
        <taxon>Chloroflexota</taxon>
        <taxon>Anaerolineae</taxon>
        <taxon>Anaerolineales</taxon>
        <taxon>Anaerolineaceae</taxon>
        <taxon>Flexilinea</taxon>
    </lineage>
</organism>
<feature type="transmembrane region" description="Helical" evidence="1">
    <location>
        <begin position="434"/>
        <end position="452"/>
    </location>
</feature>
<gene>
    <name evidence="2" type="ORF">ATC1_12563</name>
</gene>
<evidence type="ECO:0000256" key="1">
    <source>
        <dbReference type="SAM" id="Phobius"/>
    </source>
</evidence>
<feature type="transmembrane region" description="Helical" evidence="1">
    <location>
        <begin position="313"/>
        <end position="334"/>
    </location>
</feature>
<dbReference type="AlphaFoldDB" id="A0A0K8PBI7"/>
<dbReference type="EMBL" id="DF968180">
    <property type="protein sequence ID" value="GAP40023.1"/>
    <property type="molecule type" value="Genomic_DNA"/>
</dbReference>
<keyword evidence="1" id="KW-1133">Transmembrane helix</keyword>
<proteinExistence type="predicted"/>
<feature type="transmembrane region" description="Helical" evidence="1">
    <location>
        <begin position="660"/>
        <end position="678"/>
    </location>
</feature>
<keyword evidence="1" id="KW-0812">Transmembrane</keyword>
<evidence type="ECO:0000313" key="2">
    <source>
        <dbReference type="EMBL" id="GAP40023.1"/>
    </source>
</evidence>
<keyword evidence="1" id="KW-0472">Membrane</keyword>
<feature type="transmembrane region" description="Helical" evidence="1">
    <location>
        <begin position="488"/>
        <end position="508"/>
    </location>
</feature>
<feature type="transmembrane region" description="Helical" evidence="1">
    <location>
        <begin position="77"/>
        <end position="96"/>
    </location>
</feature>
<feature type="transmembrane region" description="Helical" evidence="1">
    <location>
        <begin position="464"/>
        <end position="482"/>
    </location>
</feature>
<reference evidence="2" key="1">
    <citation type="journal article" date="2015" name="Genome Announc.">
        <title>Draft Genome Sequence of Anaerolineae Strain TC1, a Novel Isolate from a Methanogenic Wastewater Treatment System.</title>
        <authorList>
            <person name="Matsuura N."/>
            <person name="Tourlousse D.M."/>
            <person name="Sun L."/>
            <person name="Toyonaga M."/>
            <person name="Kuroda K."/>
            <person name="Ohashi A."/>
            <person name="Cruz R."/>
            <person name="Yamaguchi T."/>
            <person name="Sekiguchi Y."/>
        </authorList>
    </citation>
    <scope>NUCLEOTIDE SEQUENCE [LARGE SCALE GENOMIC DNA]</scope>
    <source>
        <strain evidence="2">TC1</strain>
    </source>
</reference>
<feature type="transmembrane region" description="Helical" evidence="1">
    <location>
        <begin position="609"/>
        <end position="629"/>
    </location>
</feature>
<dbReference type="OrthoDB" id="166560at2"/>
<protein>
    <submittedName>
        <fullName evidence="2">Uncharacterized protein</fullName>
    </submittedName>
</protein>
<name>A0A0K8PBI7_9CHLR</name>